<sequence>MIGFRRVGKTSLVKAATKDMVRIYIDARRLEGMSYITIRNFLNELAKSLSIIAN</sequence>
<dbReference type="Proteomes" id="UP001060771">
    <property type="component" value="Chromosome"/>
</dbReference>
<dbReference type="EMBL" id="BMNM01000004">
    <property type="protein sequence ID" value="GGI76869.1"/>
    <property type="molecule type" value="Genomic_DNA"/>
</dbReference>
<reference evidence="4" key="3">
    <citation type="submission" date="2022-09" db="EMBL/GenBank/DDBJ databases">
        <title>Complete genome sequence of Vulcanisaeta souniana.</title>
        <authorList>
            <person name="Kato S."/>
            <person name="Itoh T."/>
            <person name="Ohkuma M."/>
        </authorList>
    </citation>
    <scope>NUCLEOTIDE SEQUENCE [LARGE SCALE GENOMIC DNA]</scope>
    <source>
        <strain evidence="4">JCM 11219</strain>
    </source>
</reference>
<evidence type="ECO:0000313" key="1">
    <source>
        <dbReference type="EMBL" id="BDR93403.1"/>
    </source>
</evidence>
<evidence type="ECO:0000313" key="3">
    <source>
        <dbReference type="Proteomes" id="UP000657075"/>
    </source>
</evidence>
<accession>A0A830E6M9</accession>
<reference evidence="2" key="2">
    <citation type="submission" date="2020-09" db="EMBL/GenBank/DDBJ databases">
        <authorList>
            <person name="Sun Q."/>
            <person name="Ohkuma M."/>
        </authorList>
    </citation>
    <scope>NUCLEOTIDE SEQUENCE</scope>
    <source>
        <strain evidence="2">JCM 11219</strain>
    </source>
</reference>
<keyword evidence="4" id="KW-1185">Reference proteome</keyword>
<reference evidence="2" key="1">
    <citation type="journal article" date="2014" name="Int. J. Syst. Evol. Microbiol.">
        <title>Complete genome sequence of Corynebacterium casei LMG S-19264T (=DSM 44701T), isolated from a smear-ripened cheese.</title>
        <authorList>
            <consortium name="US DOE Joint Genome Institute (JGI-PGF)"/>
            <person name="Walter F."/>
            <person name="Albersmeier A."/>
            <person name="Kalinowski J."/>
            <person name="Ruckert C."/>
        </authorList>
    </citation>
    <scope>NUCLEOTIDE SEQUENCE</scope>
    <source>
        <strain evidence="2">JCM 11219</strain>
    </source>
</reference>
<dbReference type="GeneID" id="76208034"/>
<reference evidence="1" key="4">
    <citation type="journal article" date="2023" name="Microbiol. Resour. Announc.">
        <title>Complete Genome Sequence of Vulcanisaeta souniana Strain IC-059, a Hyperthermophilic Archaeon Isolated from Hot Spring Water in Japan.</title>
        <authorList>
            <person name="Kato S."/>
            <person name="Itoh T."/>
            <person name="Wu L."/>
            <person name="Ma J."/>
            <person name="Ohkuma M."/>
        </authorList>
    </citation>
    <scope>NUCLEOTIDE SEQUENCE</scope>
    <source>
        <strain evidence="1">JCM 11219</strain>
    </source>
</reference>
<dbReference type="InterPro" id="IPR027417">
    <property type="entry name" value="P-loop_NTPase"/>
</dbReference>
<organism evidence="2 3">
    <name type="scientific">Vulcanisaeta souniana JCM 11219</name>
    <dbReference type="NCBI Taxonomy" id="1293586"/>
    <lineage>
        <taxon>Archaea</taxon>
        <taxon>Thermoproteota</taxon>
        <taxon>Thermoprotei</taxon>
        <taxon>Thermoproteales</taxon>
        <taxon>Thermoproteaceae</taxon>
        <taxon>Vulcanisaeta</taxon>
    </lineage>
</organism>
<name>A0A830E6M9_9CREN</name>
<dbReference type="Gene3D" id="3.40.50.300">
    <property type="entry name" value="P-loop containing nucleotide triphosphate hydrolases"/>
    <property type="match status" value="1"/>
</dbReference>
<protein>
    <recommendedName>
        <fullName evidence="5">AAA domain-containing protein</fullName>
    </recommendedName>
</protein>
<dbReference type="RefSeq" id="WP_229709793.1">
    <property type="nucleotide sequence ID" value="NZ_AP026830.1"/>
</dbReference>
<dbReference type="SUPFAM" id="SSF52540">
    <property type="entry name" value="P-loop containing nucleoside triphosphate hydrolases"/>
    <property type="match status" value="1"/>
</dbReference>
<proteinExistence type="predicted"/>
<evidence type="ECO:0008006" key="5">
    <source>
        <dbReference type="Google" id="ProtNLM"/>
    </source>
</evidence>
<dbReference type="EMBL" id="AP026830">
    <property type="protein sequence ID" value="BDR93403.1"/>
    <property type="molecule type" value="Genomic_DNA"/>
</dbReference>
<dbReference type="AlphaFoldDB" id="A0A830E6M9"/>
<evidence type="ECO:0000313" key="4">
    <source>
        <dbReference type="Proteomes" id="UP001060771"/>
    </source>
</evidence>
<evidence type="ECO:0000313" key="2">
    <source>
        <dbReference type="EMBL" id="GGI76869.1"/>
    </source>
</evidence>
<gene>
    <name evidence="2" type="ORF">GCM10007112_12080</name>
    <name evidence="1" type="ORF">Vsou_24960</name>
</gene>
<dbReference type="Proteomes" id="UP000657075">
    <property type="component" value="Unassembled WGS sequence"/>
</dbReference>